<keyword evidence="1" id="KW-1133">Transmembrane helix</keyword>
<evidence type="ECO:0000313" key="3">
    <source>
        <dbReference type="EMBL" id="QMV44160.1"/>
    </source>
</evidence>
<dbReference type="EMBL" id="CP041969">
    <property type="protein sequence ID" value="QMV44160.1"/>
    <property type="molecule type" value="Genomic_DNA"/>
</dbReference>
<reference evidence="3 4" key="1">
    <citation type="submission" date="2019-07" db="EMBL/GenBank/DDBJ databases">
        <authorList>
            <person name="Kim J.K."/>
            <person name="Cheong H.-M."/>
            <person name="Choi Y."/>
            <person name="Hwang K.J."/>
            <person name="Lee S."/>
            <person name="Choi C."/>
        </authorList>
    </citation>
    <scope>NUCLEOTIDE SEQUENCE [LARGE SCALE GENOMIC DNA]</scope>
    <source>
        <strain evidence="3 4">KS 22</strain>
    </source>
</reference>
<protein>
    <submittedName>
        <fullName evidence="3">Beta-lactamase family protein</fullName>
    </submittedName>
</protein>
<dbReference type="InterPro" id="IPR050491">
    <property type="entry name" value="AmpC-like"/>
</dbReference>
<keyword evidence="4" id="KW-1185">Reference proteome</keyword>
<evidence type="ECO:0000256" key="1">
    <source>
        <dbReference type="SAM" id="Phobius"/>
    </source>
</evidence>
<keyword evidence="1" id="KW-0812">Transmembrane</keyword>
<feature type="transmembrane region" description="Helical" evidence="1">
    <location>
        <begin position="417"/>
        <end position="439"/>
    </location>
</feature>
<name>A0A7G5C4M6_9BACL</name>
<feature type="domain" description="Beta-lactamase-related" evidence="2">
    <location>
        <begin position="35"/>
        <end position="345"/>
    </location>
</feature>
<keyword evidence="1" id="KW-0472">Membrane</keyword>
<gene>
    <name evidence="3" type="ORF">FPL14_25600</name>
</gene>
<dbReference type="InterPro" id="IPR012338">
    <property type="entry name" value="Beta-lactam/transpept-like"/>
</dbReference>
<sequence length="493" mass="55091">MRYFFAFLLIAICITADCNLLKVEASNRPIDEKKVDEIVEQGMRNYDIPGLSLGIVKGDRVVYLKGYGVADDSGREVTPQTPFMLGSVSKSFTALAVMQLAEQGKIDLDTAVRRYLPELRLEDPGGARQVTVRDLLNQTSGISTYDGRDILTAGNQSLEEVVRRQSNLRLTKPAGTAFQYSNTNYILLGEIVRRISGLDYEQYIEDRIFDRLDMRNSFTRKSEAETNGLASGYQSVFGKMISTDPKIHRSSVPAGYIISSAEDMTHYVIAQMNGGTYLHAAVISSEGMKAMHQSSAVFPYGMGWFTDARTISHGGDTENFHSDVIMIPESEWAIVVLMNTNDALKTKLYGNVYEQLSYRIMNVVSDGELFFMGIPEPTEFGNVDLYANSLFILVSLWIVWSTYGLIKMRSSYKGITLKFVIVFLATVLFHIVLPLAVIVRVPKLASAPWGTIFNYMPGIGHALMFFSLALLLIGLMNIYLRMGQIRKGYSKVQ</sequence>
<dbReference type="PANTHER" id="PTHR46825">
    <property type="entry name" value="D-ALANYL-D-ALANINE-CARBOXYPEPTIDASE/ENDOPEPTIDASE AMPH"/>
    <property type="match status" value="1"/>
</dbReference>
<dbReference type="AlphaFoldDB" id="A0A7G5C4M6"/>
<proteinExistence type="predicted"/>
<dbReference type="SUPFAM" id="SSF56601">
    <property type="entry name" value="beta-lactamase/transpeptidase-like"/>
    <property type="match status" value="1"/>
</dbReference>
<dbReference type="Gene3D" id="3.40.710.10">
    <property type="entry name" value="DD-peptidase/beta-lactamase superfamily"/>
    <property type="match status" value="1"/>
</dbReference>
<accession>A0A7G5C4M6</accession>
<dbReference type="KEGG" id="cchl:FPL14_25600"/>
<dbReference type="Pfam" id="PF00144">
    <property type="entry name" value="Beta-lactamase"/>
    <property type="match status" value="1"/>
</dbReference>
<organism evidence="3 4">
    <name type="scientific">Cohnella cholangitidis</name>
    <dbReference type="NCBI Taxonomy" id="2598458"/>
    <lineage>
        <taxon>Bacteria</taxon>
        <taxon>Bacillati</taxon>
        <taxon>Bacillota</taxon>
        <taxon>Bacilli</taxon>
        <taxon>Bacillales</taxon>
        <taxon>Paenibacillaceae</taxon>
        <taxon>Cohnella</taxon>
    </lineage>
</organism>
<evidence type="ECO:0000259" key="2">
    <source>
        <dbReference type="Pfam" id="PF00144"/>
    </source>
</evidence>
<dbReference type="InterPro" id="IPR001466">
    <property type="entry name" value="Beta-lactam-related"/>
</dbReference>
<evidence type="ECO:0000313" key="4">
    <source>
        <dbReference type="Proteomes" id="UP000515679"/>
    </source>
</evidence>
<dbReference type="RefSeq" id="WP_182300395.1">
    <property type="nucleotide sequence ID" value="NZ_CP041969.1"/>
</dbReference>
<feature type="transmembrane region" description="Helical" evidence="1">
    <location>
        <begin position="459"/>
        <end position="480"/>
    </location>
</feature>
<feature type="transmembrane region" description="Helical" evidence="1">
    <location>
        <begin position="385"/>
        <end position="405"/>
    </location>
</feature>
<dbReference type="PANTHER" id="PTHR46825:SF9">
    <property type="entry name" value="BETA-LACTAMASE-RELATED DOMAIN-CONTAINING PROTEIN"/>
    <property type="match status" value="1"/>
</dbReference>
<dbReference type="Proteomes" id="UP000515679">
    <property type="component" value="Chromosome"/>
</dbReference>